<name>A0A135VAL6_9PEZI</name>
<dbReference type="STRING" id="1209931.A0A135VAL6"/>
<dbReference type="AlphaFoldDB" id="A0A135VAL6"/>
<accession>A0A135VAL6</accession>
<dbReference type="Pfam" id="PF00651">
    <property type="entry name" value="BTB"/>
    <property type="match status" value="1"/>
</dbReference>
<dbReference type="PROSITE" id="PS50097">
    <property type="entry name" value="BTB"/>
    <property type="match status" value="1"/>
</dbReference>
<dbReference type="InterPro" id="IPR000210">
    <property type="entry name" value="BTB/POZ_dom"/>
</dbReference>
<feature type="domain" description="BTB" evidence="1">
    <location>
        <begin position="113"/>
        <end position="172"/>
    </location>
</feature>
<dbReference type="EMBL" id="JFFI01000038">
    <property type="protein sequence ID" value="KXH69607.1"/>
    <property type="molecule type" value="Genomic_DNA"/>
</dbReference>
<dbReference type="CDD" id="cd18186">
    <property type="entry name" value="BTB_POZ_ZBTB_KLHL-like"/>
    <property type="match status" value="1"/>
</dbReference>
<dbReference type="Gene3D" id="3.30.710.10">
    <property type="entry name" value="Potassium Channel Kv1.1, Chain A"/>
    <property type="match status" value="1"/>
</dbReference>
<dbReference type="PANTHER" id="PTHR47843">
    <property type="entry name" value="BTB DOMAIN-CONTAINING PROTEIN-RELATED"/>
    <property type="match status" value="1"/>
</dbReference>
<keyword evidence="3" id="KW-1185">Reference proteome</keyword>
<dbReference type="Proteomes" id="UP000070121">
    <property type="component" value="Unassembled WGS sequence"/>
</dbReference>
<reference evidence="2 3" key="1">
    <citation type="submission" date="2014-02" db="EMBL/GenBank/DDBJ databases">
        <title>The genome sequence of Colletotrichum salicis CBS 607.94.</title>
        <authorList>
            <person name="Baroncelli R."/>
            <person name="Thon M.R."/>
        </authorList>
    </citation>
    <scope>NUCLEOTIDE SEQUENCE [LARGE SCALE GENOMIC DNA]</scope>
    <source>
        <strain evidence="2 3">CBS 607.94</strain>
    </source>
</reference>
<gene>
    <name evidence="2" type="ORF">CSAL01_12758</name>
</gene>
<sequence length="317" mass="35600">MPRQTKNTRNVYAEPTRSERIRVCRNSHCRAIFSNNNNNNARSLLKDSLFESSYSARAAFPELSPPQEPSVPVPAPYPAPAAVPAQPTMDPPGQPQKDLYASLETLYSTGKYSDLTICSTTKEYHVHRAIVCPRSEFLDAACRNSFKEASDGVISLLDDESCVVDMMLQYFYRLDYQHSIDTEHLARPSEQSQDDGAESSDLLLHAKVYGIAEKYVVSGLKGLALSKFESAALNHWGTSDFLEAINEAYTSTLETDRGLRDVILKVFSKHKELLDRDEVKTLLRGIGSLAYDLVIHYHQENGITSPFRQQTSLWTSR</sequence>
<dbReference type="PANTHER" id="PTHR47843:SF5">
    <property type="entry name" value="BTB_POZ DOMAIN PROTEIN"/>
    <property type="match status" value="1"/>
</dbReference>
<evidence type="ECO:0000259" key="1">
    <source>
        <dbReference type="PROSITE" id="PS50097"/>
    </source>
</evidence>
<evidence type="ECO:0000313" key="2">
    <source>
        <dbReference type="EMBL" id="KXH69607.1"/>
    </source>
</evidence>
<protein>
    <submittedName>
        <fullName evidence="2">BTB/POZ domain-containing protein</fullName>
    </submittedName>
</protein>
<dbReference type="OrthoDB" id="6359816at2759"/>
<organism evidence="2 3">
    <name type="scientific">Colletotrichum salicis</name>
    <dbReference type="NCBI Taxonomy" id="1209931"/>
    <lineage>
        <taxon>Eukaryota</taxon>
        <taxon>Fungi</taxon>
        <taxon>Dikarya</taxon>
        <taxon>Ascomycota</taxon>
        <taxon>Pezizomycotina</taxon>
        <taxon>Sordariomycetes</taxon>
        <taxon>Hypocreomycetidae</taxon>
        <taxon>Glomerellales</taxon>
        <taxon>Glomerellaceae</taxon>
        <taxon>Colletotrichum</taxon>
        <taxon>Colletotrichum acutatum species complex</taxon>
    </lineage>
</organism>
<dbReference type="InterPro" id="IPR011333">
    <property type="entry name" value="SKP1/BTB/POZ_sf"/>
</dbReference>
<evidence type="ECO:0000313" key="3">
    <source>
        <dbReference type="Proteomes" id="UP000070121"/>
    </source>
</evidence>
<proteinExistence type="predicted"/>
<comment type="caution">
    <text evidence="2">The sequence shown here is derived from an EMBL/GenBank/DDBJ whole genome shotgun (WGS) entry which is preliminary data.</text>
</comment>
<dbReference type="SUPFAM" id="SSF54695">
    <property type="entry name" value="POZ domain"/>
    <property type="match status" value="1"/>
</dbReference>